<proteinExistence type="predicted"/>
<evidence type="ECO:0000256" key="2">
    <source>
        <dbReference type="ARBA" id="ARBA00022692"/>
    </source>
</evidence>
<keyword evidence="7" id="KW-1185">Reference proteome</keyword>
<sequence length="154" mass="18276">MHEVASLWKYHRTHHLTKHPNPLLTLYADTEQEFFDTLGIPLLGYFSLKAMGLPMGYYEWWVCHQYLVFAELVGHSGLRLYLPIPNTLNPLLCWFNCELIIEDHDLHHRKGWKSSGNYGKQTRLWDRIFGTCKDRIECRDDNIDWENTITMPLL</sequence>
<organism evidence="6 7">
    <name type="scientific">Hirsutella rhossiliensis</name>
    <dbReference type="NCBI Taxonomy" id="111463"/>
    <lineage>
        <taxon>Eukaryota</taxon>
        <taxon>Fungi</taxon>
        <taxon>Dikarya</taxon>
        <taxon>Ascomycota</taxon>
        <taxon>Pezizomycotina</taxon>
        <taxon>Sordariomycetes</taxon>
        <taxon>Hypocreomycetidae</taxon>
        <taxon>Hypocreales</taxon>
        <taxon>Ophiocordycipitaceae</taxon>
        <taxon>Hirsutella</taxon>
    </lineage>
</organism>
<keyword evidence="2" id="KW-0812">Transmembrane</keyword>
<dbReference type="GO" id="GO:0008610">
    <property type="term" value="P:lipid biosynthetic process"/>
    <property type="evidence" value="ECO:0007669"/>
    <property type="project" value="InterPro"/>
</dbReference>
<dbReference type="EMBL" id="JAIZPD010000008">
    <property type="protein sequence ID" value="KAH0961303.1"/>
    <property type="molecule type" value="Genomic_DNA"/>
</dbReference>
<accession>A0A9P8MSB1</accession>
<evidence type="ECO:0000313" key="7">
    <source>
        <dbReference type="Proteomes" id="UP000824596"/>
    </source>
</evidence>
<dbReference type="GeneID" id="68356510"/>
<name>A0A9P8MSB1_9HYPO</name>
<feature type="domain" description="Fatty acid hydroxylase" evidence="5">
    <location>
        <begin position="1"/>
        <end position="131"/>
    </location>
</feature>
<keyword evidence="3" id="KW-1133">Transmembrane helix</keyword>
<reference evidence="6" key="1">
    <citation type="submission" date="2021-09" db="EMBL/GenBank/DDBJ databases">
        <title>A high-quality genome of the endoparasitic fungus Hirsutella rhossiliensis with a comparison of Hirsutella genomes reveals transposable elements contributing to genome size variation.</title>
        <authorList>
            <person name="Lin R."/>
            <person name="Jiao Y."/>
            <person name="Sun X."/>
            <person name="Ling J."/>
            <person name="Xie B."/>
            <person name="Cheng X."/>
        </authorList>
    </citation>
    <scope>NUCLEOTIDE SEQUENCE</scope>
    <source>
        <strain evidence="6">HR02</strain>
    </source>
</reference>
<dbReference type="PANTHER" id="PTHR11863">
    <property type="entry name" value="STEROL DESATURASE"/>
    <property type="match status" value="1"/>
</dbReference>
<evidence type="ECO:0000256" key="1">
    <source>
        <dbReference type="ARBA" id="ARBA00004370"/>
    </source>
</evidence>
<evidence type="ECO:0000256" key="3">
    <source>
        <dbReference type="ARBA" id="ARBA00022989"/>
    </source>
</evidence>
<dbReference type="AlphaFoldDB" id="A0A9P8MSB1"/>
<dbReference type="Pfam" id="PF04116">
    <property type="entry name" value="FA_hydroxylase"/>
    <property type="match status" value="1"/>
</dbReference>
<dbReference type="Proteomes" id="UP000824596">
    <property type="component" value="Unassembled WGS sequence"/>
</dbReference>
<dbReference type="GO" id="GO:0016020">
    <property type="term" value="C:membrane"/>
    <property type="evidence" value="ECO:0007669"/>
    <property type="project" value="UniProtKB-SubCell"/>
</dbReference>
<protein>
    <submittedName>
        <fullName evidence="6">Fatty acid hydroxylase superfamily domain-containing protein</fullName>
    </submittedName>
</protein>
<dbReference type="OrthoDB" id="6354873at2759"/>
<dbReference type="RefSeq" id="XP_044718816.1">
    <property type="nucleotide sequence ID" value="XM_044865852.1"/>
</dbReference>
<comment type="caution">
    <text evidence="6">The sequence shown here is derived from an EMBL/GenBank/DDBJ whole genome shotgun (WGS) entry which is preliminary data.</text>
</comment>
<dbReference type="GO" id="GO:0005506">
    <property type="term" value="F:iron ion binding"/>
    <property type="evidence" value="ECO:0007669"/>
    <property type="project" value="InterPro"/>
</dbReference>
<dbReference type="GO" id="GO:0016491">
    <property type="term" value="F:oxidoreductase activity"/>
    <property type="evidence" value="ECO:0007669"/>
    <property type="project" value="InterPro"/>
</dbReference>
<dbReference type="InterPro" id="IPR006694">
    <property type="entry name" value="Fatty_acid_hydroxylase"/>
</dbReference>
<dbReference type="InterPro" id="IPR050307">
    <property type="entry name" value="Sterol_Desaturase_Related"/>
</dbReference>
<evidence type="ECO:0000313" key="6">
    <source>
        <dbReference type="EMBL" id="KAH0961303.1"/>
    </source>
</evidence>
<keyword evidence="4" id="KW-0472">Membrane</keyword>
<evidence type="ECO:0000256" key="4">
    <source>
        <dbReference type="ARBA" id="ARBA00023136"/>
    </source>
</evidence>
<comment type="subcellular location">
    <subcellularLocation>
        <location evidence="1">Membrane</location>
    </subcellularLocation>
</comment>
<evidence type="ECO:0000259" key="5">
    <source>
        <dbReference type="Pfam" id="PF04116"/>
    </source>
</evidence>
<gene>
    <name evidence="6" type="ORF">HRG_07381</name>
</gene>